<name>A0A1I1MKJ9_9BACT</name>
<reference evidence="3 4" key="1">
    <citation type="submission" date="2016-10" db="EMBL/GenBank/DDBJ databases">
        <authorList>
            <person name="de Groot N.N."/>
        </authorList>
    </citation>
    <scope>NUCLEOTIDE SEQUENCE [LARGE SCALE GENOMIC DNA]</scope>
    <source>
        <strain evidence="3 4">DSM 26130</strain>
    </source>
</reference>
<accession>A0A1I1MKJ9</accession>
<keyword evidence="4" id="KW-1185">Reference proteome</keyword>
<dbReference type="Pfam" id="PF02470">
    <property type="entry name" value="MlaD"/>
    <property type="match status" value="1"/>
</dbReference>
<dbReference type="RefSeq" id="WP_093824606.1">
    <property type="nucleotide sequence ID" value="NZ_FOLQ01000002.1"/>
</dbReference>
<dbReference type="InterPro" id="IPR003399">
    <property type="entry name" value="Mce/MlaD"/>
</dbReference>
<dbReference type="Proteomes" id="UP000198598">
    <property type="component" value="Unassembled WGS sequence"/>
</dbReference>
<dbReference type="AlphaFoldDB" id="A0A1I1MKJ9"/>
<dbReference type="PANTHER" id="PTHR33371:SF4">
    <property type="entry name" value="INTERMEMBRANE PHOSPHOLIPID TRANSPORT SYSTEM BINDING PROTEIN MLAD"/>
    <property type="match status" value="1"/>
</dbReference>
<dbReference type="PANTHER" id="PTHR33371">
    <property type="entry name" value="INTERMEMBRANE PHOSPHOLIPID TRANSPORT SYSTEM BINDING PROTEIN MLAD-RELATED"/>
    <property type="match status" value="1"/>
</dbReference>
<evidence type="ECO:0000313" key="4">
    <source>
        <dbReference type="Proteomes" id="UP000198598"/>
    </source>
</evidence>
<keyword evidence="1" id="KW-1133">Transmembrane helix</keyword>
<dbReference type="OrthoDB" id="9771725at2"/>
<sequence>MSTESTRRSVIVGIFVLAGILIFVAGVFVLGGQQKRFTKSIKLIAVFKDVGGLKAGNNVWFSGVKIGTVKRISFFGNAQVEVDLSVEQSSQQYIRKDASASIGSDGLIGNKIVVIAGGTTSHPEVDDGDRLKTSEALSSDQIMATLQENNNNLLRVTNDFKELVGNLKRGKGTVGAVLTDSMVAENFKKAMKNLERASDNTTKITGSVSQFAARLNTKGTLANELVTDTTVFRRLSRSAAQLENTASSASQTVGNMNKASETLTKTSENLNKASEKLNNTNSPLGVLLTDQETAKNLRTTINNLSQGSALLNQDLKAAQSNFLLRGFFKKQNKAAAKATADSIAAAKP</sequence>
<keyword evidence="1" id="KW-0472">Membrane</keyword>
<evidence type="ECO:0000313" key="3">
    <source>
        <dbReference type="EMBL" id="SFC83728.1"/>
    </source>
</evidence>
<dbReference type="STRING" id="662367.SAMN05216167_102547"/>
<dbReference type="EMBL" id="FOLQ01000002">
    <property type="protein sequence ID" value="SFC83728.1"/>
    <property type="molecule type" value="Genomic_DNA"/>
</dbReference>
<gene>
    <name evidence="3" type="ORF">SAMN05216167_102547</name>
</gene>
<feature type="domain" description="Mce/MlaD" evidence="2">
    <location>
        <begin position="42"/>
        <end position="116"/>
    </location>
</feature>
<organism evidence="3 4">
    <name type="scientific">Spirosoma endophyticum</name>
    <dbReference type="NCBI Taxonomy" id="662367"/>
    <lineage>
        <taxon>Bacteria</taxon>
        <taxon>Pseudomonadati</taxon>
        <taxon>Bacteroidota</taxon>
        <taxon>Cytophagia</taxon>
        <taxon>Cytophagales</taxon>
        <taxon>Cytophagaceae</taxon>
        <taxon>Spirosoma</taxon>
    </lineage>
</organism>
<keyword evidence="1" id="KW-0812">Transmembrane</keyword>
<dbReference type="InterPro" id="IPR052336">
    <property type="entry name" value="MlaD_Phospholipid_Transporter"/>
</dbReference>
<proteinExistence type="predicted"/>
<protein>
    <submittedName>
        <fullName evidence="3">Phospholipid/cholesterol/gamma-HCH transport system substrate-binding protein</fullName>
    </submittedName>
</protein>
<feature type="transmembrane region" description="Helical" evidence="1">
    <location>
        <begin position="12"/>
        <end position="32"/>
    </location>
</feature>
<evidence type="ECO:0000256" key="1">
    <source>
        <dbReference type="SAM" id="Phobius"/>
    </source>
</evidence>
<evidence type="ECO:0000259" key="2">
    <source>
        <dbReference type="Pfam" id="PF02470"/>
    </source>
</evidence>